<evidence type="ECO:0000313" key="1">
    <source>
        <dbReference type="EMBL" id="VUZ50038.1"/>
    </source>
</evidence>
<evidence type="ECO:0000313" key="2">
    <source>
        <dbReference type="Proteomes" id="UP000321570"/>
    </source>
</evidence>
<gene>
    <name evidence="1" type="ORF">WMSIL1_LOCUS9003</name>
</gene>
<proteinExistence type="predicted"/>
<accession>A0A564YTM5</accession>
<keyword evidence="2" id="KW-1185">Reference proteome</keyword>
<protein>
    <submittedName>
        <fullName evidence="1">Uncharacterized protein</fullName>
    </submittedName>
</protein>
<organism evidence="1 2">
    <name type="scientific">Hymenolepis diminuta</name>
    <name type="common">Rat tapeworm</name>
    <dbReference type="NCBI Taxonomy" id="6216"/>
    <lineage>
        <taxon>Eukaryota</taxon>
        <taxon>Metazoa</taxon>
        <taxon>Spiralia</taxon>
        <taxon>Lophotrochozoa</taxon>
        <taxon>Platyhelminthes</taxon>
        <taxon>Cestoda</taxon>
        <taxon>Eucestoda</taxon>
        <taxon>Cyclophyllidea</taxon>
        <taxon>Hymenolepididae</taxon>
        <taxon>Hymenolepis</taxon>
    </lineage>
</organism>
<reference evidence="1 2" key="1">
    <citation type="submission" date="2019-07" db="EMBL/GenBank/DDBJ databases">
        <authorList>
            <person name="Jastrzebski P J."/>
            <person name="Paukszto L."/>
            <person name="Jastrzebski P J."/>
        </authorList>
    </citation>
    <scope>NUCLEOTIDE SEQUENCE [LARGE SCALE GENOMIC DNA]</scope>
    <source>
        <strain evidence="1 2">WMS-il1</strain>
    </source>
</reference>
<name>A0A564YTM5_HYMDI</name>
<dbReference type="Proteomes" id="UP000321570">
    <property type="component" value="Unassembled WGS sequence"/>
</dbReference>
<dbReference type="AlphaFoldDB" id="A0A564YTM5"/>
<sequence>MAGLPHAIRITMLLCEFNGSDNYLCSSYFQPKDLVDLTDNSALFDLIISEDENVHYHVGIVNRLCIDFRFGSLKENQFRYLIFIIGLRLLPLFNWKFDVKKFRRRPESAEGLLIANVQLERIRNRPIDTKTCVLC</sequence>
<dbReference type="EMBL" id="CABIJS010000344">
    <property type="protein sequence ID" value="VUZ50038.1"/>
    <property type="molecule type" value="Genomic_DNA"/>
</dbReference>